<reference evidence="1" key="1">
    <citation type="submission" date="2021-03" db="EMBL/GenBank/DDBJ databases">
        <title>Evolutionary priming and transition to the ectomycorrhizal habit in an iconic lineage of mushroom-forming fungi: is preadaptation a requirement?</title>
        <authorList>
            <consortium name="DOE Joint Genome Institute"/>
            <person name="Looney B.P."/>
            <person name="Miyauchi S."/>
            <person name="Morin E."/>
            <person name="Drula E."/>
            <person name="Courty P.E."/>
            <person name="Chicoki N."/>
            <person name="Fauchery L."/>
            <person name="Kohler A."/>
            <person name="Kuo A."/>
            <person name="LaButti K."/>
            <person name="Pangilinan J."/>
            <person name="Lipzen A."/>
            <person name="Riley R."/>
            <person name="Andreopoulos W."/>
            <person name="He G."/>
            <person name="Johnson J."/>
            <person name="Barry K.W."/>
            <person name="Grigoriev I.V."/>
            <person name="Nagy L."/>
            <person name="Hibbett D."/>
            <person name="Henrissat B."/>
            <person name="Matheny P.B."/>
            <person name="Labbe J."/>
            <person name="Martin A.F."/>
        </authorList>
    </citation>
    <scope>NUCLEOTIDE SEQUENCE</scope>
    <source>
        <strain evidence="1">BPL698</strain>
    </source>
</reference>
<gene>
    <name evidence="1" type="ORF">F5148DRAFT_1367256</name>
</gene>
<dbReference type="EMBL" id="JAGFNK010000067">
    <property type="protein sequence ID" value="KAI9509299.1"/>
    <property type="molecule type" value="Genomic_DNA"/>
</dbReference>
<comment type="caution">
    <text evidence="1">The sequence shown here is derived from an EMBL/GenBank/DDBJ whole genome shotgun (WGS) entry which is preliminary data.</text>
</comment>
<evidence type="ECO:0000313" key="2">
    <source>
        <dbReference type="Proteomes" id="UP001207468"/>
    </source>
</evidence>
<proteinExistence type="predicted"/>
<name>A0ACC0UC49_9AGAM</name>
<accession>A0ACC0UC49</accession>
<keyword evidence="2" id="KW-1185">Reference proteome</keyword>
<organism evidence="1 2">
    <name type="scientific">Russula earlei</name>
    <dbReference type="NCBI Taxonomy" id="71964"/>
    <lineage>
        <taxon>Eukaryota</taxon>
        <taxon>Fungi</taxon>
        <taxon>Dikarya</taxon>
        <taxon>Basidiomycota</taxon>
        <taxon>Agaricomycotina</taxon>
        <taxon>Agaricomycetes</taxon>
        <taxon>Russulales</taxon>
        <taxon>Russulaceae</taxon>
        <taxon>Russula</taxon>
    </lineage>
</organism>
<evidence type="ECO:0000313" key="1">
    <source>
        <dbReference type="EMBL" id="KAI9509299.1"/>
    </source>
</evidence>
<sequence length="1058" mass="114452">MTAPHPLTAILWAMSGSIPVTGQPRTGLSLRATFTRYIPGQTRRATPPIHNVALDLTAARHAVTLTGPVTFHMLTYPECTYSGSSAGIKHRKVGIEAEPSARPSPNEFTQSPSRELDLTGPNRRVPFTLPSHLAMAQPVPGFPDLHTPITSSPTNSDVNTFSSSFCAATIAARAAAADSSPPPSLTKSPPLAPLLQPSPLPSSPSSCRQRSKTIHTSDVQSSDASSLQVLLDGLDAPLPPVERRTQHPASLTPGPPSRPAGPHLSASFPLPAKFSIEGVSARLSPAIITRQPQHPILSLPPISPASTPANISSRLRSQSLRSVPALPKEGSEAVEPAEHDNAVLDEFDEEEDGVGDGGEDAEEEATEVEHPESASDDGESVSDPSSSETSRLGNLPAIDTSRLHFSFIDINTSDVIRRDDKTPKDHRMSDYFTSKLSEPASRTPLLNSRQLPSTWASAWATPVLPTSTPSPNVLAAASATSASRALPTPTTPLMNVRTSIYHQASRSMIDISEMLRRQLRTPEVAAKTPKSPLHDPSQEADTEAVGSEEPDTLLEPSLRRRLSMPTFGPSSAPPPYPEFRFGMHGPTVQPRDEEGCERLPQYTNGIYLRAIMPRKMEFSAPGVQARDRKWRRTLCVLEGTAFRVYKCRPTDSGKGLIGNLWEKTVGVGDIAISSTQTSDATKENERERERERERRRVKLDGADGVRSPSPMSSPTSTPTSPSSQTPSEPGFPPSPSSTRPRLLPSNFRRKNRVSSGGLSVSRNEFDTSSSFSALRPVATNSGSNSGPSSSPTTSTSARRRNQTTPSSVEAAMFMFDSPSRTFRTPRAKRRHLWVDDPAVPQPQEQDLLHAYALHNSESGLGSDYVKRRNVIRVRMEGEQFLLQARDVASVVDWIEGFQAAANISQDLDDRPMPKGPLFPRKFAFHAYVPSFPPIHVNATCSGVTRTTWSVPAELESSDSRPRIHAVAIPGVWSCQHRPAGRAVLRAIRTTIGRVERCGGRLDRVRATRRIMMAGAAARRAHGVYGLLNSISPPRGGRGGKKEKETGGVDDRQSGSTGD</sequence>
<dbReference type="Proteomes" id="UP001207468">
    <property type="component" value="Unassembled WGS sequence"/>
</dbReference>
<protein>
    <submittedName>
        <fullName evidence="1">Uncharacterized protein</fullName>
    </submittedName>
</protein>